<dbReference type="EMBL" id="NARP01000009">
    <property type="protein sequence ID" value="OTQ00425.1"/>
    <property type="molecule type" value="Genomic_DNA"/>
</dbReference>
<dbReference type="AlphaFoldDB" id="X2H216"/>
<evidence type="ECO:0000313" key="5">
    <source>
        <dbReference type="EMBL" id="TSK03252.1"/>
    </source>
</evidence>
<evidence type="ECO:0000313" key="8">
    <source>
        <dbReference type="Proteomes" id="UP000319483"/>
    </source>
</evidence>
<dbReference type="InterPro" id="IPR050190">
    <property type="entry name" value="UPF0213_domain"/>
</dbReference>
<dbReference type="EMBL" id="NART01000001">
    <property type="protein sequence ID" value="OTQ12017.1"/>
    <property type="molecule type" value="Genomic_DNA"/>
</dbReference>
<evidence type="ECO:0000256" key="1">
    <source>
        <dbReference type="ARBA" id="ARBA00007435"/>
    </source>
</evidence>
<comment type="caution">
    <text evidence="3">The sequence shown here is derived from an EMBL/GenBank/DDBJ whole genome shotgun (WGS) entry which is preliminary data.</text>
</comment>
<dbReference type="PANTHER" id="PTHR34477:SF1">
    <property type="entry name" value="UPF0213 PROTEIN YHBQ"/>
    <property type="match status" value="1"/>
</dbReference>
<reference evidence="6 7" key="1">
    <citation type="submission" date="2017-03" db="EMBL/GenBank/DDBJ databases">
        <title>Comparative genomics of honeybee gut symbionts reveal geographically distinct and subgroup specific antibiotic resistance.</title>
        <authorList>
            <person name="Ludvigsen J."/>
            <person name="Porcellato D."/>
            <person name="Labee-Lund T.M."/>
            <person name="Amdam G.V."/>
            <person name="Rudi K."/>
        </authorList>
    </citation>
    <scope>NUCLEOTIDE SEQUENCE [LARGE SCALE GENOMIC DNA]</scope>
    <source>
        <strain evidence="3 7">A-7-12</strain>
        <strain evidence="4 6">A-9-12</strain>
    </source>
</reference>
<dbReference type="HOGENOM" id="CLU_135650_0_0_6"/>
<dbReference type="RefSeq" id="WP_025314747.1">
    <property type="nucleotide sequence ID" value="NZ_CAMLAF010000011.1"/>
</dbReference>
<reference evidence="5 8" key="2">
    <citation type="submission" date="2019-07" db="EMBL/GenBank/DDBJ databases">
        <title>Gilliamella genomes.</title>
        <authorList>
            <person name="Zheng H."/>
        </authorList>
    </citation>
    <scope>NUCLEOTIDE SEQUENCE [LARGE SCALE GENOMIC DNA]</scope>
    <source>
        <strain evidence="5 8">W8127</strain>
    </source>
</reference>
<feature type="domain" description="GIY-YIG" evidence="2">
    <location>
        <begin position="6"/>
        <end position="81"/>
    </location>
</feature>
<dbReference type="OrthoDB" id="9797095at2"/>
<dbReference type="eggNOG" id="COG2827">
    <property type="taxonomic scope" value="Bacteria"/>
</dbReference>
<accession>X2H216</accession>
<dbReference type="Gene3D" id="3.40.1440.10">
    <property type="entry name" value="GIY-YIG endonuclease"/>
    <property type="match status" value="1"/>
</dbReference>
<dbReference type="Proteomes" id="UP000319483">
    <property type="component" value="Unassembled WGS sequence"/>
</dbReference>
<dbReference type="InterPro" id="IPR035901">
    <property type="entry name" value="GIY-YIG_endonuc_sf"/>
</dbReference>
<dbReference type="SUPFAM" id="SSF82771">
    <property type="entry name" value="GIY-YIG endonuclease"/>
    <property type="match status" value="1"/>
</dbReference>
<evidence type="ECO:0000259" key="2">
    <source>
        <dbReference type="PROSITE" id="PS50164"/>
    </source>
</evidence>
<dbReference type="Pfam" id="PF01541">
    <property type="entry name" value="GIY-YIG"/>
    <property type="match status" value="1"/>
</dbReference>
<dbReference type="PROSITE" id="PS50164">
    <property type="entry name" value="GIY_YIG"/>
    <property type="match status" value="1"/>
</dbReference>
<evidence type="ECO:0000313" key="6">
    <source>
        <dbReference type="Proteomes" id="UP000194800"/>
    </source>
</evidence>
<organism evidence="3 7">
    <name type="scientific">Gilliamella apicola</name>
    <dbReference type="NCBI Taxonomy" id="1196095"/>
    <lineage>
        <taxon>Bacteria</taxon>
        <taxon>Pseudomonadati</taxon>
        <taxon>Pseudomonadota</taxon>
        <taxon>Gammaproteobacteria</taxon>
        <taxon>Orbales</taxon>
        <taxon>Orbaceae</taxon>
        <taxon>Gilliamella</taxon>
    </lineage>
</organism>
<dbReference type="Proteomes" id="UP000194977">
    <property type="component" value="Unassembled WGS sequence"/>
</dbReference>
<dbReference type="SMART" id="SM00465">
    <property type="entry name" value="GIYc"/>
    <property type="match status" value="1"/>
</dbReference>
<dbReference type="EMBL" id="VMHM01000007">
    <property type="protein sequence ID" value="TSK03252.1"/>
    <property type="molecule type" value="Genomic_DNA"/>
</dbReference>
<dbReference type="PANTHER" id="PTHR34477">
    <property type="entry name" value="UPF0213 PROTEIN YHBQ"/>
    <property type="match status" value="1"/>
</dbReference>
<sequence>MQNNAVTWFLYIIRTSNQSLYTGITTDVSRRLQQHQNGRGAKYLKGHKDIYVVYQIKVGDRSTALKLEYRIKQLSKLKKEQLVANSPDLTNLLTLLNQ</sequence>
<dbReference type="GeneID" id="29851286"/>
<dbReference type="CDD" id="cd10456">
    <property type="entry name" value="GIY-YIG_UPF0213"/>
    <property type="match status" value="1"/>
</dbReference>
<comment type="similarity">
    <text evidence="1">Belongs to the UPF0213 family.</text>
</comment>
<evidence type="ECO:0000313" key="7">
    <source>
        <dbReference type="Proteomes" id="UP000194977"/>
    </source>
</evidence>
<dbReference type="InterPro" id="IPR000305">
    <property type="entry name" value="GIY-YIG_endonuc"/>
</dbReference>
<name>X2H216_9GAMM</name>
<proteinExistence type="inferred from homology"/>
<evidence type="ECO:0000313" key="3">
    <source>
        <dbReference type="EMBL" id="OTQ00425.1"/>
    </source>
</evidence>
<dbReference type="Proteomes" id="UP000194800">
    <property type="component" value="Unassembled WGS sequence"/>
</dbReference>
<gene>
    <name evidence="4" type="ORF">B6C91_00470</name>
    <name evidence="3" type="ORF">B6D08_04450</name>
    <name evidence="5" type="ORF">FPQ15_06190</name>
</gene>
<dbReference type="KEGG" id="gap:GAPWK_0520"/>
<evidence type="ECO:0000313" key="4">
    <source>
        <dbReference type="EMBL" id="OTQ12017.1"/>
    </source>
</evidence>
<protein>
    <submittedName>
        <fullName evidence="5">GIY-YIG nuclease family protein</fullName>
    </submittedName>
</protein>
<keyword evidence="6" id="KW-1185">Reference proteome</keyword>